<reference evidence="3" key="2">
    <citation type="journal article" date="2021" name="PeerJ">
        <title>Extensive microbial diversity within the chicken gut microbiome revealed by metagenomics and culture.</title>
        <authorList>
            <person name="Gilroy R."/>
            <person name="Ravi A."/>
            <person name="Getino M."/>
            <person name="Pursley I."/>
            <person name="Horton D.L."/>
            <person name="Alikhan N.F."/>
            <person name="Baker D."/>
            <person name="Gharbi K."/>
            <person name="Hall N."/>
            <person name="Watson M."/>
            <person name="Adriaenssens E.M."/>
            <person name="Foster-Nyarko E."/>
            <person name="Jarju S."/>
            <person name="Secka A."/>
            <person name="Antonio M."/>
            <person name="Oren A."/>
            <person name="Chaudhuri R.R."/>
            <person name="La Ragione R."/>
            <person name="Hildebrand F."/>
            <person name="Pallen M.J."/>
        </authorList>
    </citation>
    <scope>NUCLEOTIDE SEQUENCE</scope>
    <source>
        <strain evidence="3">CHK189-12415</strain>
    </source>
</reference>
<dbReference type="InterPro" id="IPR010540">
    <property type="entry name" value="CmpB_TMEM229"/>
</dbReference>
<keyword evidence="1" id="KW-0175">Coiled coil</keyword>
<dbReference type="AlphaFoldDB" id="A0A9D1DWL4"/>
<feature type="transmembrane region" description="Helical" evidence="2">
    <location>
        <begin position="63"/>
        <end position="87"/>
    </location>
</feature>
<dbReference type="EMBL" id="DVHA01000068">
    <property type="protein sequence ID" value="HIR60341.1"/>
    <property type="molecule type" value="Genomic_DNA"/>
</dbReference>
<feature type="coiled-coil region" evidence="1">
    <location>
        <begin position="165"/>
        <end position="192"/>
    </location>
</feature>
<evidence type="ECO:0000313" key="4">
    <source>
        <dbReference type="Proteomes" id="UP000824241"/>
    </source>
</evidence>
<feature type="transmembrane region" description="Helical" evidence="2">
    <location>
        <begin position="6"/>
        <end position="25"/>
    </location>
</feature>
<accession>A0A9D1DWL4</accession>
<keyword evidence="2" id="KW-0472">Membrane</keyword>
<organism evidence="3 4">
    <name type="scientific">Candidatus Faecivivens stercoravium</name>
    <dbReference type="NCBI Taxonomy" id="2840803"/>
    <lineage>
        <taxon>Bacteria</taxon>
        <taxon>Bacillati</taxon>
        <taxon>Bacillota</taxon>
        <taxon>Clostridia</taxon>
        <taxon>Eubacteriales</taxon>
        <taxon>Oscillospiraceae</taxon>
        <taxon>Oscillospiraceae incertae sedis</taxon>
        <taxon>Candidatus Faecivivens</taxon>
    </lineage>
</organism>
<reference evidence="3" key="1">
    <citation type="submission" date="2020-10" db="EMBL/GenBank/DDBJ databases">
        <authorList>
            <person name="Gilroy R."/>
        </authorList>
    </citation>
    <scope>NUCLEOTIDE SEQUENCE</scope>
    <source>
        <strain evidence="3">CHK189-12415</strain>
    </source>
</reference>
<evidence type="ECO:0008006" key="5">
    <source>
        <dbReference type="Google" id="ProtNLM"/>
    </source>
</evidence>
<dbReference type="Pfam" id="PF06541">
    <property type="entry name" value="ABC_trans_CmpB"/>
    <property type="match status" value="1"/>
</dbReference>
<evidence type="ECO:0000256" key="2">
    <source>
        <dbReference type="SAM" id="Phobius"/>
    </source>
</evidence>
<keyword evidence="2" id="KW-0812">Transmembrane</keyword>
<gene>
    <name evidence="3" type="ORF">IAB37_02030</name>
</gene>
<dbReference type="Proteomes" id="UP000824241">
    <property type="component" value="Unassembled WGS sequence"/>
</dbReference>
<sequence length="313" mass="36456">MAVIDLFLYFILYSFLGWCCESVYCSVIQRKWVNRGFLNGPFCPVYGFGALLVLFLLRDVRHSFPALFLSGMVMTSVLEYITSVILEKLFHMHWWDYSHMRFNLNGRVCLLNSCEFGLLSVVVVMYIHPAVVRMTGRIPELGRVLLAVLLLLIIAADTIVTVRGLLIMKGKLDDLTARMAELRLKTEEGREKLRLAFAERTDALKEDIDGRAEAWRELFTARMEIMEADYNEYKDQLNRRLAENTGEYRKTLEETRKKLDALGDRMRQLDKGSVSRWVYKRLMRAFPNLGDEENRRLLDEIRKKLDSSSKKES</sequence>
<proteinExistence type="predicted"/>
<dbReference type="SUPFAM" id="SSF58113">
    <property type="entry name" value="Apolipoprotein A-I"/>
    <property type="match status" value="1"/>
</dbReference>
<keyword evidence="2" id="KW-1133">Transmembrane helix</keyword>
<comment type="caution">
    <text evidence="3">The sequence shown here is derived from an EMBL/GenBank/DDBJ whole genome shotgun (WGS) entry which is preliminary data.</text>
</comment>
<feature type="transmembrane region" description="Helical" evidence="2">
    <location>
        <begin position="37"/>
        <end position="57"/>
    </location>
</feature>
<feature type="transmembrane region" description="Helical" evidence="2">
    <location>
        <begin position="108"/>
        <end position="132"/>
    </location>
</feature>
<name>A0A9D1DWL4_9FIRM</name>
<feature type="transmembrane region" description="Helical" evidence="2">
    <location>
        <begin position="144"/>
        <end position="166"/>
    </location>
</feature>
<evidence type="ECO:0000256" key="1">
    <source>
        <dbReference type="SAM" id="Coils"/>
    </source>
</evidence>
<evidence type="ECO:0000313" key="3">
    <source>
        <dbReference type="EMBL" id="HIR60341.1"/>
    </source>
</evidence>
<feature type="coiled-coil region" evidence="1">
    <location>
        <begin position="216"/>
        <end position="272"/>
    </location>
</feature>
<dbReference type="Gene3D" id="1.20.120.20">
    <property type="entry name" value="Apolipoprotein"/>
    <property type="match status" value="1"/>
</dbReference>
<protein>
    <recommendedName>
        <fullName evidence="5">ABC transporter permease</fullName>
    </recommendedName>
</protein>